<proteinExistence type="predicted"/>
<dbReference type="InterPro" id="IPR011049">
    <property type="entry name" value="Serralysin-like_metalloprot_C"/>
</dbReference>
<dbReference type="OrthoDB" id="925207at2"/>
<organism evidence="3 4">
    <name type="scientific">Emticicia agri</name>
    <dbReference type="NCBI Taxonomy" id="2492393"/>
    <lineage>
        <taxon>Bacteria</taxon>
        <taxon>Pseudomonadati</taxon>
        <taxon>Bacteroidota</taxon>
        <taxon>Cytophagia</taxon>
        <taxon>Cytophagales</taxon>
        <taxon>Leadbetterellaceae</taxon>
        <taxon>Emticicia</taxon>
    </lineage>
</organism>
<name>A0A4Q5LTT4_9BACT</name>
<feature type="coiled-coil region" evidence="1">
    <location>
        <begin position="422"/>
        <end position="449"/>
    </location>
</feature>
<dbReference type="Proteomes" id="UP000293162">
    <property type="component" value="Unassembled WGS sequence"/>
</dbReference>
<dbReference type="CDD" id="cd12820">
    <property type="entry name" value="LbR_YadA-like"/>
    <property type="match status" value="1"/>
</dbReference>
<dbReference type="Gene3D" id="2.150.10.10">
    <property type="entry name" value="Serralysin-like metalloprotease, C-terminal"/>
    <property type="match status" value="1"/>
</dbReference>
<dbReference type="EMBL" id="SEWF01000058">
    <property type="protein sequence ID" value="RYU93051.1"/>
    <property type="molecule type" value="Genomic_DNA"/>
</dbReference>
<comment type="caution">
    <text evidence="3">The sequence shown here is derived from an EMBL/GenBank/DDBJ whole genome shotgun (WGS) entry which is preliminary data.</text>
</comment>
<evidence type="ECO:0000259" key="2">
    <source>
        <dbReference type="PROSITE" id="PS51688"/>
    </source>
</evidence>
<protein>
    <recommendedName>
        <fullName evidence="2">Peptidase S74 domain-containing protein</fullName>
    </recommendedName>
</protein>
<reference evidence="3 4" key="1">
    <citation type="submission" date="2019-02" db="EMBL/GenBank/DDBJ databases">
        <title>Bacterial novel species Emticicia sp. 17J42-9 isolated from soil.</title>
        <authorList>
            <person name="Jung H.-Y."/>
        </authorList>
    </citation>
    <scope>NUCLEOTIDE SEQUENCE [LARGE SCALE GENOMIC DNA]</scope>
    <source>
        <strain evidence="3 4">17J42-9</strain>
    </source>
</reference>
<dbReference type="PROSITE" id="PS51688">
    <property type="entry name" value="ICA"/>
    <property type="match status" value="1"/>
</dbReference>
<keyword evidence="4" id="KW-1185">Reference proteome</keyword>
<evidence type="ECO:0000256" key="1">
    <source>
        <dbReference type="SAM" id="Coils"/>
    </source>
</evidence>
<dbReference type="AlphaFoldDB" id="A0A4Q5LTT4"/>
<dbReference type="InterPro" id="IPR030392">
    <property type="entry name" value="S74_ICA"/>
</dbReference>
<dbReference type="Pfam" id="PF13884">
    <property type="entry name" value="Peptidase_S74"/>
    <property type="match status" value="1"/>
</dbReference>
<evidence type="ECO:0000313" key="4">
    <source>
        <dbReference type="Proteomes" id="UP000293162"/>
    </source>
</evidence>
<dbReference type="SUPFAM" id="SSF101967">
    <property type="entry name" value="Adhesin YadA, collagen-binding domain"/>
    <property type="match status" value="1"/>
</dbReference>
<gene>
    <name evidence="3" type="ORF">EWM59_23980</name>
</gene>
<accession>A0A4Q5LTT4</accession>
<dbReference type="InterPro" id="IPR008640">
    <property type="entry name" value="Adhesin_Head_dom"/>
</dbReference>
<feature type="domain" description="Peptidase S74" evidence="2">
    <location>
        <begin position="329"/>
        <end position="425"/>
    </location>
</feature>
<sequence>MSRLLMPGDFLQTSTNASQTMMKKLLYTLFLAWIYTITIAQSTTIEPGLVLPKMSFALRNGMENPANGTLVFDTNTQSYWYRRNNSWTELLNTTLGGNFWQLSGTSIKNNNAGGFWSKNPIGVPENANNETYPPTAPVNEAGTRLMWIPSRSAFRVGTVNNTEAWSAENIGLFSFATGFNTKASGVFSSTFGYDSESAGYYAFAAGYNARATNVAAIALGSNVIVRAGYAVGIGRDIIVEGVNAIALGRSAIATGNSSVALGTSIHTNQQKGSFVFGDSDPLEAGTTYSGAPDEFVARFYNGYYFMTSGNQFRTGAFMGRGQSTWSAVSDSTRKEKFIAADGETFLLKLRDLKLGSWNYKNQDKQPERFYGPMAQEIFAAYGKDKYGTIGTDTTVSTLNMDGLLFIFAKALEQRTADLQRSEQHLKQGYAQLSAENEQLKNLIGKLDARLSVIETTGNLKKNNQSVKQNSYKKASASVVFKTNNNSRNR</sequence>
<keyword evidence="1" id="KW-0175">Coiled coil</keyword>
<dbReference type="GO" id="GO:0019867">
    <property type="term" value="C:outer membrane"/>
    <property type="evidence" value="ECO:0007669"/>
    <property type="project" value="InterPro"/>
</dbReference>
<evidence type="ECO:0000313" key="3">
    <source>
        <dbReference type="EMBL" id="RYU93051.1"/>
    </source>
</evidence>
<dbReference type="Pfam" id="PF05658">
    <property type="entry name" value="YadA_head"/>
    <property type="match status" value="2"/>
</dbReference>